<dbReference type="GeneID" id="80558625"/>
<dbReference type="InterPro" id="IPR001810">
    <property type="entry name" value="F-box_dom"/>
</dbReference>
<dbReference type="Proteomes" id="UP001321479">
    <property type="component" value="Segment"/>
</dbReference>
<sequence>MDINISNFNLDALRKLDLSHFYYNFKNDQQLNSDTLLYIISLLSIKDIFMLGNSCKMFYGLCKSNCIWGNRLFSTKKDPCDKVMEMIYEKNKSHFLNYYYFKNYFGFDYELNGNPNGHNYLELFDNIMTLVPHLKAPYYHTDIVPIIKSKYDELSQTTSINEEFIYIVKAVDLLPLNNDSCIIWKHEITYNECELLFILTKDNFDRIKLKKFIKPFFVPSSIIKKKKIIMYQETINRLFV</sequence>
<dbReference type="RefSeq" id="YP_010842028.1">
    <property type="nucleotide sequence ID" value="NC_079139.1"/>
</dbReference>
<organism evidence="2 3">
    <name type="scientific">Cotonvirus japonicus</name>
    <dbReference type="NCBI Taxonomy" id="2811091"/>
    <lineage>
        <taxon>Viruses</taxon>
        <taxon>Varidnaviria</taxon>
        <taxon>Bamfordvirae</taxon>
        <taxon>Nucleocytoviricota</taxon>
        <taxon>Megaviricetes</taxon>
        <taxon>Imitervirales</taxon>
        <taxon>Mimiviridae</taxon>
        <taxon>Megamimivirinae</taxon>
        <taxon>Cotonvirus</taxon>
        <taxon>Cotonvirus japonicum</taxon>
    </lineage>
</organism>
<dbReference type="InterPro" id="IPR036047">
    <property type="entry name" value="F-box-like_dom_sf"/>
</dbReference>
<protein>
    <submittedName>
        <fullName evidence="2">F-box domain protein</fullName>
    </submittedName>
</protein>
<evidence type="ECO:0000313" key="3">
    <source>
        <dbReference type="Proteomes" id="UP001321479"/>
    </source>
</evidence>
<accession>A0ABM7NTC0</accession>
<dbReference type="Pfam" id="PF00646">
    <property type="entry name" value="F-box"/>
    <property type="match status" value="1"/>
</dbReference>
<proteinExistence type="predicted"/>
<name>A0ABM7NTC0_9VIRU</name>
<evidence type="ECO:0000259" key="1">
    <source>
        <dbReference type="Pfam" id="PF00646"/>
    </source>
</evidence>
<feature type="domain" description="F-box" evidence="1">
    <location>
        <begin position="30"/>
        <end position="68"/>
    </location>
</feature>
<dbReference type="SUPFAM" id="SSF81383">
    <property type="entry name" value="F-box domain"/>
    <property type="match status" value="1"/>
</dbReference>
<dbReference type="EMBL" id="AP024483">
    <property type="protein sequence ID" value="BCS83420.1"/>
    <property type="molecule type" value="Genomic_DNA"/>
</dbReference>
<keyword evidence="3" id="KW-1185">Reference proteome</keyword>
<reference evidence="2 3" key="1">
    <citation type="submission" date="2021-02" db="EMBL/GenBank/DDBJ databases">
        <title>Cotonvirus japonicus, which uses Golgi apparatus of host cells for its virion factory, phylogenetically links tailed tupanvirus and icosahedral mimivirus.</title>
        <authorList>
            <person name="Takahashi H."/>
            <person name="Fukaya S."/>
            <person name="Song C."/>
            <person name="Murata K."/>
            <person name="Takemura M."/>
        </authorList>
    </citation>
    <scope>NUCLEOTIDE SEQUENCE [LARGE SCALE GENOMIC DNA]</scope>
</reference>
<evidence type="ECO:0000313" key="2">
    <source>
        <dbReference type="EMBL" id="BCS83420.1"/>
    </source>
</evidence>